<dbReference type="PANTHER" id="PTHR42953">
    <property type="entry name" value="HIGH-AFFINITY ZINC UPTAKE SYSTEM PROTEIN ZNUA-RELATED"/>
    <property type="match status" value="1"/>
</dbReference>
<keyword evidence="3 6" id="KW-0813">Transport</keyword>
<dbReference type="SUPFAM" id="SSF53807">
    <property type="entry name" value="Helical backbone' metal receptor"/>
    <property type="match status" value="1"/>
</dbReference>
<dbReference type="AlphaFoldDB" id="A0A4R3VC57"/>
<dbReference type="InterPro" id="IPR050492">
    <property type="entry name" value="Bact_metal-bind_prot9"/>
</dbReference>
<dbReference type="RefSeq" id="WP_132472850.1">
    <property type="nucleotide sequence ID" value="NZ_JBEBWM010000096.1"/>
</dbReference>
<reference evidence="9 10" key="1">
    <citation type="submission" date="2019-03" db="EMBL/GenBank/DDBJ databases">
        <title>Genomic Encyclopedia of Type Strains, Phase IV (KMG-IV): sequencing the most valuable type-strain genomes for metagenomic binning, comparative biology and taxonomic classification.</title>
        <authorList>
            <person name="Goeker M."/>
        </authorList>
    </citation>
    <scope>NUCLEOTIDE SEQUENCE [LARGE SCALE GENOMIC DNA]</scope>
    <source>
        <strain evidence="9 10">DSM 100048</strain>
    </source>
</reference>
<accession>A0A4R3VC57</accession>
<sequence length="381" mass="40830">MSRNVSRRVFQKTLFSVACVLAMGGTHAAAQAADGKLDVVASFSILADMVATVGGDSVDVSVIVGRDADAHGFEPTPRDARKLAGADLLFVNGLEFEAWLPRLVEASGFKGKQIVVSQGVKPLAFDGHGHDDDGGHDHGHEHEHGHAEGSSPDHHAHEASHEHEHEHGHDHEHAHGHDQESHGHAQDEGKTHEAAHAHEHSHAHGSEDPHAWQDPANAVIYVQNIAQGLAEADPANAAGYRSRAETYIGEIRRLDAEIRQALKAVPEADRTVVTSHEAFGYFSKAYGIRFLSAVGVSSQAEASARDVASLIDQVRKENIKAVFVENITNPRLVEQIARETGARMGGTLYSDALAPAGQPAGTYLGMLRWNADQVLKALKGG</sequence>
<dbReference type="InterPro" id="IPR006129">
    <property type="entry name" value="AdhesinB"/>
</dbReference>
<evidence type="ECO:0000313" key="9">
    <source>
        <dbReference type="EMBL" id="TCV02897.1"/>
    </source>
</evidence>
<keyword evidence="5 8" id="KW-0732">Signal</keyword>
<protein>
    <submittedName>
        <fullName evidence="9">Zinc/manganese transport system substrate-binding protein</fullName>
    </submittedName>
</protein>
<dbReference type="PRINTS" id="PR00690">
    <property type="entry name" value="ADHESNFAMILY"/>
</dbReference>
<dbReference type="InterPro" id="IPR006311">
    <property type="entry name" value="TAT_signal"/>
</dbReference>
<dbReference type="OrthoDB" id="9793396at2"/>
<dbReference type="EMBL" id="SMBX01000001">
    <property type="protein sequence ID" value="TCV02897.1"/>
    <property type="molecule type" value="Genomic_DNA"/>
</dbReference>
<dbReference type="GO" id="GO:0030313">
    <property type="term" value="C:cell envelope"/>
    <property type="evidence" value="ECO:0007669"/>
    <property type="project" value="UniProtKB-SubCell"/>
</dbReference>
<evidence type="ECO:0000256" key="2">
    <source>
        <dbReference type="ARBA" id="ARBA00011028"/>
    </source>
</evidence>
<comment type="similarity">
    <text evidence="2 6">Belongs to the bacterial solute-binding protein 9 family.</text>
</comment>
<evidence type="ECO:0000313" key="10">
    <source>
        <dbReference type="Proteomes" id="UP000294692"/>
    </source>
</evidence>
<feature type="region of interest" description="Disordered" evidence="7">
    <location>
        <begin position="125"/>
        <end position="212"/>
    </location>
</feature>
<feature type="compositionally biased region" description="Basic and acidic residues" evidence="7">
    <location>
        <begin position="127"/>
        <end position="211"/>
    </location>
</feature>
<evidence type="ECO:0000256" key="1">
    <source>
        <dbReference type="ARBA" id="ARBA00004196"/>
    </source>
</evidence>
<evidence type="ECO:0000256" key="5">
    <source>
        <dbReference type="ARBA" id="ARBA00022729"/>
    </source>
</evidence>
<keyword evidence="10" id="KW-1185">Reference proteome</keyword>
<dbReference type="CDD" id="cd01137">
    <property type="entry name" value="PsaA"/>
    <property type="match status" value="1"/>
</dbReference>
<dbReference type="Proteomes" id="UP000294692">
    <property type="component" value="Unassembled WGS sequence"/>
</dbReference>
<dbReference type="PRINTS" id="PR00691">
    <property type="entry name" value="ADHESINB"/>
</dbReference>
<comment type="subcellular location">
    <subcellularLocation>
        <location evidence="1">Cell envelope</location>
    </subcellularLocation>
</comment>
<evidence type="ECO:0000256" key="6">
    <source>
        <dbReference type="RuleBase" id="RU003512"/>
    </source>
</evidence>
<dbReference type="InterPro" id="IPR006127">
    <property type="entry name" value="ZnuA-like"/>
</dbReference>
<evidence type="ECO:0000256" key="8">
    <source>
        <dbReference type="SAM" id="SignalP"/>
    </source>
</evidence>
<gene>
    <name evidence="9" type="ORF">EV686_101355</name>
</gene>
<dbReference type="GO" id="GO:0030001">
    <property type="term" value="P:metal ion transport"/>
    <property type="evidence" value="ECO:0007669"/>
    <property type="project" value="InterPro"/>
</dbReference>
<evidence type="ECO:0000256" key="7">
    <source>
        <dbReference type="SAM" id="MobiDB-lite"/>
    </source>
</evidence>
<dbReference type="InterPro" id="IPR006128">
    <property type="entry name" value="Lipoprotein_PsaA-like"/>
</dbReference>
<dbReference type="GO" id="GO:0007155">
    <property type="term" value="P:cell adhesion"/>
    <property type="evidence" value="ECO:0007669"/>
    <property type="project" value="InterPro"/>
</dbReference>
<evidence type="ECO:0000256" key="3">
    <source>
        <dbReference type="ARBA" id="ARBA00022448"/>
    </source>
</evidence>
<dbReference type="PROSITE" id="PS51318">
    <property type="entry name" value="TAT"/>
    <property type="match status" value="1"/>
</dbReference>
<comment type="caution">
    <text evidence="9">The sequence shown here is derived from an EMBL/GenBank/DDBJ whole genome shotgun (WGS) entry which is preliminary data.</text>
</comment>
<keyword evidence="4" id="KW-0479">Metal-binding</keyword>
<feature type="chain" id="PRO_5020582879" evidence="8">
    <location>
        <begin position="33"/>
        <end position="381"/>
    </location>
</feature>
<organism evidence="9 10">
    <name type="scientific">Paracandidimonas soli</name>
    <dbReference type="NCBI Taxonomy" id="1917182"/>
    <lineage>
        <taxon>Bacteria</taxon>
        <taxon>Pseudomonadati</taxon>
        <taxon>Pseudomonadota</taxon>
        <taxon>Betaproteobacteria</taxon>
        <taxon>Burkholderiales</taxon>
        <taxon>Alcaligenaceae</taxon>
        <taxon>Paracandidimonas</taxon>
    </lineage>
</organism>
<feature type="signal peptide" evidence="8">
    <location>
        <begin position="1"/>
        <end position="32"/>
    </location>
</feature>
<dbReference type="Gene3D" id="3.40.50.1980">
    <property type="entry name" value="Nitrogenase molybdenum iron protein domain"/>
    <property type="match status" value="3"/>
</dbReference>
<evidence type="ECO:0000256" key="4">
    <source>
        <dbReference type="ARBA" id="ARBA00022723"/>
    </source>
</evidence>
<name>A0A4R3VC57_9BURK</name>
<dbReference type="GO" id="GO:0046872">
    <property type="term" value="F:metal ion binding"/>
    <property type="evidence" value="ECO:0007669"/>
    <property type="project" value="UniProtKB-KW"/>
</dbReference>
<proteinExistence type="inferred from homology"/>
<dbReference type="PANTHER" id="PTHR42953:SF1">
    <property type="entry name" value="METAL-BINDING PROTEIN HI_0362-RELATED"/>
    <property type="match status" value="1"/>
</dbReference>
<dbReference type="Pfam" id="PF01297">
    <property type="entry name" value="ZnuA"/>
    <property type="match status" value="1"/>
</dbReference>